<dbReference type="EMBL" id="JBIHMK010000144">
    <property type="protein sequence ID" value="MFH0251524.1"/>
    <property type="molecule type" value="Genomic_DNA"/>
</dbReference>
<feature type="compositionally biased region" description="Basic and acidic residues" evidence="1">
    <location>
        <begin position="12"/>
        <end position="21"/>
    </location>
</feature>
<feature type="non-terminal residue" evidence="2">
    <location>
        <position position="1"/>
    </location>
</feature>
<sequence>HPTPPLPPRTPQSDRLREHLPNDITYADASRITRVQEPGSRPGTPAGIDRAEAYDQRHQPLTDDLGKRLAALVPPDADVTEVVEAVARLVAMKHGTRPLRTHTDPSRDGSEVVSAVPDRLRADFFRRIGLDSLLTAGSSL</sequence>
<keyword evidence="3" id="KW-1185">Reference proteome</keyword>
<gene>
    <name evidence="2" type="ORF">ACG5V6_25310</name>
</gene>
<protein>
    <submittedName>
        <fullName evidence="2">Uncharacterized protein</fullName>
    </submittedName>
</protein>
<name>A0ABW7I0Z4_9ACTN</name>
<dbReference type="Proteomes" id="UP001607069">
    <property type="component" value="Unassembled WGS sequence"/>
</dbReference>
<feature type="compositionally biased region" description="Pro residues" evidence="1">
    <location>
        <begin position="1"/>
        <end position="10"/>
    </location>
</feature>
<accession>A0ABW7I0Z4</accession>
<reference evidence="2 3" key="1">
    <citation type="submission" date="2024-10" db="EMBL/GenBank/DDBJ databases">
        <authorList>
            <person name="Cho J.-C."/>
        </authorList>
    </citation>
    <scope>NUCLEOTIDE SEQUENCE [LARGE SCALE GENOMIC DNA]</scope>
    <source>
        <strain evidence="2 3">KCTC29696</strain>
    </source>
</reference>
<evidence type="ECO:0000313" key="2">
    <source>
        <dbReference type="EMBL" id="MFH0251524.1"/>
    </source>
</evidence>
<feature type="region of interest" description="Disordered" evidence="1">
    <location>
        <begin position="1"/>
        <end position="51"/>
    </location>
</feature>
<comment type="caution">
    <text evidence="2">The sequence shown here is derived from an EMBL/GenBank/DDBJ whole genome shotgun (WGS) entry which is preliminary data.</text>
</comment>
<evidence type="ECO:0000313" key="3">
    <source>
        <dbReference type="Proteomes" id="UP001607069"/>
    </source>
</evidence>
<organism evidence="2 3">
    <name type="scientific">Streptomyces chitinivorans</name>
    <dbReference type="NCBI Taxonomy" id="1257027"/>
    <lineage>
        <taxon>Bacteria</taxon>
        <taxon>Bacillati</taxon>
        <taxon>Actinomycetota</taxon>
        <taxon>Actinomycetes</taxon>
        <taxon>Kitasatosporales</taxon>
        <taxon>Streptomycetaceae</taxon>
        <taxon>Streptomyces</taxon>
    </lineage>
</organism>
<evidence type="ECO:0000256" key="1">
    <source>
        <dbReference type="SAM" id="MobiDB-lite"/>
    </source>
</evidence>
<proteinExistence type="predicted"/>